<organism evidence="3 4">
    <name type="scientific">Clavelina lepadiformis</name>
    <name type="common">Light-bulb sea squirt</name>
    <name type="synonym">Ascidia lepadiformis</name>
    <dbReference type="NCBI Taxonomy" id="159417"/>
    <lineage>
        <taxon>Eukaryota</taxon>
        <taxon>Metazoa</taxon>
        <taxon>Chordata</taxon>
        <taxon>Tunicata</taxon>
        <taxon>Ascidiacea</taxon>
        <taxon>Aplousobranchia</taxon>
        <taxon>Clavelinidae</taxon>
        <taxon>Clavelina</taxon>
    </lineage>
</organism>
<gene>
    <name evidence="3" type="ORF">CVLEPA_LOCUS29303</name>
</gene>
<dbReference type="SUPFAM" id="SSF51182">
    <property type="entry name" value="RmlC-like cupins"/>
    <property type="match status" value="1"/>
</dbReference>
<feature type="signal peptide" evidence="1">
    <location>
        <begin position="1"/>
        <end position="18"/>
    </location>
</feature>
<proteinExistence type="predicted"/>
<accession>A0ABP0GZP8</accession>
<feature type="chain" id="PRO_5045511099" description="DUF985 domain-containing protein" evidence="1">
    <location>
        <begin position="19"/>
        <end position="202"/>
    </location>
</feature>
<keyword evidence="1" id="KW-0732">Signal</keyword>
<evidence type="ECO:0000259" key="2">
    <source>
        <dbReference type="Pfam" id="PF06172"/>
    </source>
</evidence>
<dbReference type="InterPro" id="IPR009327">
    <property type="entry name" value="Cupin_DUF985"/>
</dbReference>
<evidence type="ECO:0000313" key="3">
    <source>
        <dbReference type="EMBL" id="CAK8696119.1"/>
    </source>
</evidence>
<keyword evidence="4" id="KW-1185">Reference proteome</keyword>
<evidence type="ECO:0000256" key="1">
    <source>
        <dbReference type="SAM" id="SignalP"/>
    </source>
</evidence>
<comment type="caution">
    <text evidence="3">The sequence shown here is derived from an EMBL/GenBank/DDBJ whole genome shotgun (WGS) entry which is preliminary data.</text>
</comment>
<dbReference type="Gene3D" id="2.60.120.10">
    <property type="entry name" value="Jelly Rolls"/>
    <property type="match status" value="1"/>
</dbReference>
<dbReference type="EMBL" id="CAWYQH010000152">
    <property type="protein sequence ID" value="CAK8696119.1"/>
    <property type="molecule type" value="Genomic_DNA"/>
</dbReference>
<dbReference type="Pfam" id="PF06172">
    <property type="entry name" value="Cupin_5"/>
    <property type="match status" value="1"/>
</dbReference>
<dbReference type="InterPro" id="IPR011051">
    <property type="entry name" value="RmlC_Cupin_sf"/>
</dbReference>
<name>A0ABP0GZP8_CLALP</name>
<dbReference type="Proteomes" id="UP001642483">
    <property type="component" value="Unassembled WGS sequence"/>
</dbReference>
<feature type="domain" description="DUF985" evidence="2">
    <location>
        <begin position="83"/>
        <end position="170"/>
    </location>
</feature>
<reference evidence="3 4" key="1">
    <citation type="submission" date="2024-02" db="EMBL/GenBank/DDBJ databases">
        <authorList>
            <person name="Daric V."/>
            <person name="Darras S."/>
        </authorList>
    </citation>
    <scope>NUCLEOTIDE SEQUENCE [LARGE SCALE GENOMIC DNA]</scope>
</reference>
<evidence type="ECO:0000313" key="4">
    <source>
        <dbReference type="Proteomes" id="UP001642483"/>
    </source>
</evidence>
<dbReference type="InterPro" id="IPR014710">
    <property type="entry name" value="RmlC-like_jellyroll"/>
</dbReference>
<sequence>MKYFRILFVVVCCVFVEGGLDNALYPPASRLLAPYFKEKFNLRRSYGIEGPHISSVVSFGHLLPTGLRSGIGSGGMRHTASWMLEQYAVNETKNFCSVPSVTVFSLLRGGPIDIHIIDPESGDLTTKTLGPKNRDGFVAQIPAGHYSAFKVRKTKRYPFRFALFSLVSLPEMMEGDESCPRRAELLSKFPLRKRLITRFTNE</sequence>
<protein>
    <recommendedName>
        <fullName evidence="2">DUF985 domain-containing protein</fullName>
    </recommendedName>
</protein>